<protein>
    <recommendedName>
        <fullName evidence="2">Phospholipid scramblase</fullName>
    </recommendedName>
</protein>
<comment type="cofactor">
    <cofactor evidence="2">
        <name>Ca(2+)</name>
        <dbReference type="ChEBI" id="CHEBI:29108"/>
    </cofactor>
</comment>
<evidence type="ECO:0000313" key="4">
    <source>
        <dbReference type="Proteomes" id="UP000198287"/>
    </source>
</evidence>
<keyword evidence="4" id="KW-1185">Reference proteome</keyword>
<gene>
    <name evidence="3" type="ORF">Fcan01_13919</name>
</gene>
<accession>A0A226E1G6</accession>
<comment type="function">
    <text evidence="2">May mediate accelerated ATP-independent bidirectional transbilayer migration of phospholipids upon binding calcium ions that results in a loss of phospholipid asymmetry in the plasma membrane.</text>
</comment>
<keyword evidence="2" id="KW-0472">Membrane</keyword>
<dbReference type="AlphaFoldDB" id="A0A226E1G6"/>
<dbReference type="GO" id="GO:0017128">
    <property type="term" value="F:phospholipid scramblase activity"/>
    <property type="evidence" value="ECO:0007669"/>
    <property type="project" value="InterPro"/>
</dbReference>
<keyword evidence="2" id="KW-0449">Lipoprotein</keyword>
<dbReference type="OMA" id="ANIVFIR"/>
<evidence type="ECO:0000256" key="1">
    <source>
        <dbReference type="ARBA" id="ARBA00005350"/>
    </source>
</evidence>
<comment type="caution">
    <text evidence="3">The sequence shown here is derived from an EMBL/GenBank/DDBJ whole genome shotgun (WGS) entry which is preliminary data.</text>
</comment>
<sequence length="337" mass="37819">MGITKGTAICPMDDNTIFVIRKHGPDRPVFTPNSKASSISRQASVNSYQSKTSRLTLDEDLEALRSANIVFIRHHVQREPDQKKLLSSATSSSSQLQNKYTIVNTCGETLFYAVEITPDVSPPSPPPPPRHKLSLPSCSFHRVSESGSEKQLKFAVYTVVRRDSTILGNVAQTNKIASCHRRRRDPPSYLIESPDGKTLQKILRQSSWRNLAKGFLPVNDFNVSSPDGTICRAKISRQTNAITLEEYSQTDTYALSFHTTDMDGKLKSLLIAAVLMLDYQLTEKTTEWRDYKSLIFRILFCAFLIFILIALILVVVDGAVEFQKEKVKRFPGQVPPP</sequence>
<dbReference type="Pfam" id="PF03803">
    <property type="entry name" value="Scramblase"/>
    <property type="match status" value="1"/>
</dbReference>
<dbReference type="InterPro" id="IPR005552">
    <property type="entry name" value="Scramblase"/>
</dbReference>
<keyword evidence="2" id="KW-0564">Palmitate</keyword>
<dbReference type="Proteomes" id="UP000198287">
    <property type="component" value="Unassembled WGS sequence"/>
</dbReference>
<name>A0A226E1G6_FOLCA</name>
<comment type="similarity">
    <text evidence="1 2">Belongs to the phospholipid scramblase family.</text>
</comment>
<keyword evidence="2" id="KW-0106">Calcium</keyword>
<keyword evidence="2" id="KW-1133">Transmembrane helix</keyword>
<evidence type="ECO:0000313" key="3">
    <source>
        <dbReference type="EMBL" id="OXA50874.1"/>
    </source>
</evidence>
<feature type="transmembrane region" description="Helical" evidence="2">
    <location>
        <begin position="294"/>
        <end position="320"/>
    </location>
</feature>
<proteinExistence type="inferred from homology"/>
<keyword evidence="2" id="KW-0812">Transmembrane</keyword>
<evidence type="ECO:0000256" key="2">
    <source>
        <dbReference type="RuleBase" id="RU363116"/>
    </source>
</evidence>
<dbReference type="OrthoDB" id="10608496at2759"/>
<dbReference type="EMBL" id="LNIX01000008">
    <property type="protein sequence ID" value="OXA50874.1"/>
    <property type="molecule type" value="Genomic_DNA"/>
</dbReference>
<organism evidence="3 4">
    <name type="scientific">Folsomia candida</name>
    <name type="common">Springtail</name>
    <dbReference type="NCBI Taxonomy" id="158441"/>
    <lineage>
        <taxon>Eukaryota</taxon>
        <taxon>Metazoa</taxon>
        <taxon>Ecdysozoa</taxon>
        <taxon>Arthropoda</taxon>
        <taxon>Hexapoda</taxon>
        <taxon>Collembola</taxon>
        <taxon>Entomobryomorpha</taxon>
        <taxon>Isotomoidea</taxon>
        <taxon>Isotomidae</taxon>
        <taxon>Proisotominae</taxon>
        <taxon>Folsomia</taxon>
    </lineage>
</organism>
<reference evidence="3 4" key="1">
    <citation type="submission" date="2015-12" db="EMBL/GenBank/DDBJ databases">
        <title>The genome of Folsomia candida.</title>
        <authorList>
            <person name="Faddeeva A."/>
            <person name="Derks M.F."/>
            <person name="Anvar Y."/>
            <person name="Smit S."/>
            <person name="Van Straalen N."/>
            <person name="Roelofs D."/>
        </authorList>
    </citation>
    <scope>NUCLEOTIDE SEQUENCE [LARGE SCALE GENOMIC DNA]</scope>
    <source>
        <strain evidence="3 4">VU population</strain>
        <tissue evidence="3">Whole body</tissue>
    </source>
</reference>